<evidence type="ECO:0008006" key="7">
    <source>
        <dbReference type="Google" id="ProtNLM"/>
    </source>
</evidence>
<gene>
    <name evidence="5" type="ORF">Rhopal_004051-T1</name>
</gene>
<keyword evidence="6" id="KW-1185">Reference proteome</keyword>
<dbReference type="Pfam" id="PF13579">
    <property type="entry name" value="Glyco_trans_4_4"/>
    <property type="match status" value="1"/>
</dbReference>
<dbReference type="Proteomes" id="UP001342314">
    <property type="component" value="Unassembled WGS sequence"/>
</dbReference>
<feature type="signal peptide" evidence="2">
    <location>
        <begin position="1"/>
        <end position="26"/>
    </location>
</feature>
<comment type="caution">
    <text evidence="5">The sequence shown here is derived from an EMBL/GenBank/DDBJ whole genome shotgun (WGS) entry which is preliminary data.</text>
</comment>
<reference evidence="5 6" key="1">
    <citation type="submission" date="2021-12" db="EMBL/GenBank/DDBJ databases">
        <title>High titer production of polyol ester of fatty acids by Rhodotorula paludigena BS15 towards product separation-free biomass refinery.</title>
        <authorList>
            <person name="Mano J."/>
            <person name="Ono H."/>
            <person name="Tanaka T."/>
            <person name="Naito K."/>
            <person name="Sushida H."/>
            <person name="Ike M."/>
            <person name="Tokuyasu K."/>
            <person name="Kitaoka M."/>
        </authorList>
    </citation>
    <scope>NUCLEOTIDE SEQUENCE [LARGE SCALE GENOMIC DNA]</scope>
    <source>
        <strain evidence="5 6">BS15</strain>
    </source>
</reference>
<dbReference type="Pfam" id="PF13692">
    <property type="entry name" value="Glyco_trans_1_4"/>
    <property type="match status" value="1"/>
</dbReference>
<proteinExistence type="predicted"/>
<dbReference type="EMBL" id="BQKY01000008">
    <property type="protein sequence ID" value="GJN91036.1"/>
    <property type="molecule type" value="Genomic_DNA"/>
</dbReference>
<dbReference type="InterPro" id="IPR002495">
    <property type="entry name" value="Glyco_trans_8"/>
</dbReference>
<organism evidence="5 6">
    <name type="scientific">Rhodotorula paludigena</name>
    <dbReference type="NCBI Taxonomy" id="86838"/>
    <lineage>
        <taxon>Eukaryota</taxon>
        <taxon>Fungi</taxon>
        <taxon>Dikarya</taxon>
        <taxon>Basidiomycota</taxon>
        <taxon>Pucciniomycotina</taxon>
        <taxon>Microbotryomycetes</taxon>
        <taxon>Sporidiobolales</taxon>
        <taxon>Sporidiobolaceae</taxon>
        <taxon>Rhodotorula</taxon>
    </lineage>
</organism>
<dbReference type="InterPro" id="IPR001173">
    <property type="entry name" value="Glyco_trans_2-like"/>
</dbReference>
<keyword evidence="2" id="KW-0732">Signal</keyword>
<feature type="region of interest" description="Disordered" evidence="1">
    <location>
        <begin position="1887"/>
        <end position="1920"/>
    </location>
</feature>
<dbReference type="PANTHER" id="PTHR22916:SF3">
    <property type="entry name" value="UDP-GLCNAC:BETAGAL BETA-1,3-N-ACETYLGLUCOSAMINYLTRANSFERASE-LIKE PROTEIN 1"/>
    <property type="match status" value="1"/>
</dbReference>
<evidence type="ECO:0000259" key="4">
    <source>
        <dbReference type="Pfam" id="PF13579"/>
    </source>
</evidence>
<name>A0AAV5GEQ4_9BASI</name>
<sequence>MRVPRKALRALRYVLVALVVALVCWSRACSPPAPTTAPRRGDEASQRARRADYAWGSILHRFENHPQPAKARRTLPWRDEYHQLARRQPPEPPAAHGRTRVLIVTSELSGLHKNGGIGTAFSELAQALAAADFDTSILVAHLADTFPVVKRQALVAELAGAGISLRFVEEEPQPFWPKAWTPTASMRVWRWLRARDGEFDVVHFPDNTGIGYFSSLAKQEGLALERTKLVVGLHGADVEWAAMLNKRYPVDKYAVELGVFEKRTAEWADAVVAPSDYMLEYARRRGWQLPHDSFIIPNVVEAPAVPPGEASAAVEPVTELVFFGRLEERKGTKLLIAALESLYSAGEGPSPALAAVRQITFLGRDQPDVKSRTQVSALLTGALDAIKQYTNATFDFEFLGSYDRVEALSYLQNASRLALLPSLADNSPSTVLECIAHDIRFITSNVGGIPELVHPDDRDAVVAAPLVKPFARKLEQTLERLATDPWHHVRAAPETHTAAVDWVKFHHWLVSQPNPAVQPRTTDPLVSICVTHYERSHLVPQLLDSLLLQSYRNFEVVLIDDGSSSPDTLAALGELEARYMRNETLLAGRPPWQFRRIDNSYLGEARNVAASFAKGTYLLFLDDDDVLKPHALSTLVSVAHRTGASALSTWLDEFATDINPLVPRNESLEGGLPHRRTYWFLGQEVSAGLLSNSYGSGNIFVRRDAFDRIGGFSTYREVGAEDWEFWTRLALQDNDKHLVVPEELIFARSDPARASMKFSMDPWDAHFHATVPLLNDPRVQDLNLAPALMLLKSVVTREFSPPAFADSRRDFQLDQGWSGWFYSFHPANETLSLSPDRYAVPEGLSFILDRDHPKKPYIEDQNQEGFVSVRQGPIAAVRTFRAPSHLDVAIEVWYRSFHSCGDGTRLSVVLIDGPGQAPQILQEWATMDDQYAEWSGDATLRPGSTVSLVSDPLATDKCDRVEVHLKLTPISRENKSWSGLVRREAAKQAEAKKAAALLAAATPEGAAPGTAVANGSPTKLHMSVKEEVNDDDFFHVALIFDGNRFEHAQSVIRSVRHFTTSRKLVFHLIASHTLHGELEKWFEGSDDTLRLYDHMLCREAVRRVLPFSDPDIHVSAHCKMFLPEIISFAERVLYLDTDVTVVSDLAACYGNPLSTALVSMGVDMGDACQRFPDKCWPIGLHWRVPPGLQCGNVPERAAKERSAPASCAHTGELETLQVNGGVALFEIARMRESGFVDRYVQSVVHHYRLMDSSPARWGEQDFINSHFRLFPEDLELLPCGCNYQWFGVRREVKCGNQPVTIAHHWSHGIARRTKDPYNALFYHFADNKDVASLPPVPELSPSLAGAPNMSSIAVEHTLNCPRQSHDCNIPYTGTQYGRTVTVLSRITSETFAADQVDSLSSQSYSSVQQAIAFRKDVVDVPTLPYERLELDLPADPAQEYDVLCERCGSLAADGVSCSSPPTDPGARKAYFDCVCALPDGNAQVMYDLEVHGRDTNGWVLYLDDSKLFVEPDSLSLLMAQVDSPEHLVLFRSNTTSREQEYTFRQKVLPRSPLDGVGFLFHSSHLDLTAWSDDSRCGRWATLNRLASRLRLKWIDLVPTMEHPLQRHLPATPAEAFKVSVVILETQGRISWTPLLLEFFQQPELEPLVADVVIASVDSESDVYGPEAVVVNPTVGSGLSELSELVSSDNVLLISDSVSIDKSVLTALLTFHLDDPSRLVGLFSEEGAGPESAPIDERDFAPPLVTNEDEFDAWTEPDALIGRPSWTHLLPRTLLTPRAHLAELSAVLAAAPEPLHPVCHPVLLSALSTRASHGAPPLRVLPPRRSVVDRVYDCRQRQFADVTYGRTAGDWAVPARAVAPRGAQDDVDEFDELTDEELEALVAAEMRGEAAADDNSNAAPEEHGDEQGDAPPAISEADFPPEPTLEECVSRVAELLGSDEWVVPGHEVGVAGPLGARVGIERADEIDAERWQEARRMERCLRI</sequence>
<dbReference type="GO" id="GO:0016758">
    <property type="term" value="F:hexosyltransferase activity"/>
    <property type="evidence" value="ECO:0007669"/>
    <property type="project" value="UniProtKB-ARBA"/>
</dbReference>
<accession>A0AAV5GEQ4</accession>
<dbReference type="Pfam" id="PF01501">
    <property type="entry name" value="Glyco_transf_8"/>
    <property type="match status" value="1"/>
</dbReference>
<dbReference type="PANTHER" id="PTHR22916">
    <property type="entry name" value="GLYCOSYLTRANSFERASE"/>
    <property type="match status" value="1"/>
</dbReference>
<evidence type="ECO:0000256" key="1">
    <source>
        <dbReference type="SAM" id="MobiDB-lite"/>
    </source>
</evidence>
<evidence type="ECO:0000313" key="5">
    <source>
        <dbReference type="EMBL" id="GJN91036.1"/>
    </source>
</evidence>
<evidence type="ECO:0000256" key="2">
    <source>
        <dbReference type="SAM" id="SignalP"/>
    </source>
</evidence>
<evidence type="ECO:0000259" key="3">
    <source>
        <dbReference type="Pfam" id="PF00535"/>
    </source>
</evidence>
<dbReference type="Gene3D" id="3.90.550.10">
    <property type="entry name" value="Spore Coat Polysaccharide Biosynthesis Protein SpsA, Chain A"/>
    <property type="match status" value="2"/>
</dbReference>
<dbReference type="SUPFAM" id="SSF53448">
    <property type="entry name" value="Nucleotide-diphospho-sugar transferases"/>
    <property type="match status" value="2"/>
</dbReference>
<feature type="domain" description="Glycosyltransferase subfamily 4-like N-terminal" evidence="4">
    <location>
        <begin position="115"/>
        <end position="287"/>
    </location>
</feature>
<dbReference type="CDD" id="cd03801">
    <property type="entry name" value="GT4_PimA-like"/>
    <property type="match status" value="1"/>
</dbReference>
<dbReference type="Pfam" id="PF00535">
    <property type="entry name" value="Glycos_transf_2"/>
    <property type="match status" value="1"/>
</dbReference>
<dbReference type="Gene3D" id="3.40.50.2000">
    <property type="entry name" value="Glycogen Phosphorylase B"/>
    <property type="match status" value="2"/>
</dbReference>
<dbReference type="InterPro" id="IPR029044">
    <property type="entry name" value="Nucleotide-diphossugar_trans"/>
</dbReference>
<dbReference type="CDD" id="cd00761">
    <property type="entry name" value="Glyco_tranf_GTA_type"/>
    <property type="match status" value="1"/>
</dbReference>
<dbReference type="InterPro" id="IPR028098">
    <property type="entry name" value="Glyco_trans_4-like_N"/>
</dbReference>
<protein>
    <recommendedName>
        <fullName evidence="7">Proteophosphoglycan ppg4</fullName>
    </recommendedName>
</protein>
<feature type="chain" id="PRO_5043428092" description="Proteophosphoglycan ppg4" evidence="2">
    <location>
        <begin position="27"/>
        <end position="1982"/>
    </location>
</feature>
<evidence type="ECO:0000313" key="6">
    <source>
        <dbReference type="Proteomes" id="UP001342314"/>
    </source>
</evidence>
<feature type="domain" description="Glycosyltransferase 2-like" evidence="3">
    <location>
        <begin position="527"/>
        <end position="709"/>
    </location>
</feature>
<dbReference type="SUPFAM" id="SSF53756">
    <property type="entry name" value="UDP-Glycosyltransferase/glycogen phosphorylase"/>
    <property type="match status" value="1"/>
</dbReference>